<feature type="domain" description="CSC1/OSCA1-like cytosolic" evidence="4">
    <location>
        <begin position="79"/>
        <end position="272"/>
    </location>
</feature>
<reference evidence="5" key="1">
    <citation type="submission" date="2022-08" db="EMBL/GenBank/DDBJ databases">
        <title>Novel sulfate-reducing endosymbionts in the free-living metamonad Anaeramoeba.</title>
        <authorList>
            <person name="Jerlstrom-Hultqvist J."/>
            <person name="Cepicka I."/>
            <person name="Gallot-Lavallee L."/>
            <person name="Salas-Leiva D."/>
            <person name="Curtis B.A."/>
            <person name="Zahonova K."/>
            <person name="Pipaliya S."/>
            <person name="Dacks J."/>
            <person name="Roger A.J."/>
        </authorList>
    </citation>
    <scope>NUCLEOTIDE SEQUENCE</scope>
    <source>
        <strain evidence="5">Schooner1</strain>
    </source>
</reference>
<feature type="coiled-coil region" evidence="1">
    <location>
        <begin position="165"/>
        <end position="192"/>
    </location>
</feature>
<dbReference type="InterPro" id="IPR035979">
    <property type="entry name" value="RBD_domain_sf"/>
</dbReference>
<comment type="caution">
    <text evidence="5">The sequence shown here is derived from an EMBL/GenBank/DDBJ whole genome shotgun (WGS) entry which is preliminary data.</text>
</comment>
<feature type="transmembrane region" description="Helical" evidence="3">
    <location>
        <begin position="478"/>
        <end position="497"/>
    </location>
</feature>
<feature type="transmembrane region" description="Helical" evidence="3">
    <location>
        <begin position="450"/>
        <end position="472"/>
    </location>
</feature>
<feature type="compositionally biased region" description="Basic and acidic residues" evidence="2">
    <location>
        <begin position="620"/>
        <end position="658"/>
    </location>
</feature>
<dbReference type="PANTHER" id="PTHR13018:SF83">
    <property type="entry name" value="RRM DOMAIN-CONTAINING PROTEIN"/>
    <property type="match status" value="1"/>
</dbReference>
<dbReference type="Pfam" id="PF14703">
    <property type="entry name" value="PHM7_cyt"/>
    <property type="match status" value="1"/>
</dbReference>
<accession>A0ABQ8Y2M2</accession>
<keyword evidence="3" id="KW-0472">Membrane</keyword>
<gene>
    <name evidence="5" type="ORF">M0813_26397</name>
</gene>
<dbReference type="Proteomes" id="UP001150062">
    <property type="component" value="Unassembled WGS sequence"/>
</dbReference>
<keyword evidence="3" id="KW-0812">Transmembrane</keyword>
<dbReference type="InterPro" id="IPR045122">
    <property type="entry name" value="Csc1-like"/>
</dbReference>
<feature type="transmembrane region" description="Helical" evidence="3">
    <location>
        <begin position="285"/>
        <end position="308"/>
    </location>
</feature>
<feature type="transmembrane region" description="Helical" evidence="3">
    <location>
        <begin position="36"/>
        <end position="57"/>
    </location>
</feature>
<evidence type="ECO:0000313" key="6">
    <source>
        <dbReference type="Proteomes" id="UP001150062"/>
    </source>
</evidence>
<sequence>MILSTLDFIFHTDHPTKKNLSTIVNLSCYGQYDLSFTLYEAFGGVGASLFFVFIFFLRRRCNDIITRHYSDKKTTDITDFTILVSGLPHDYKLEDVRSFFEKYGKIHKIEQSYDLRKFIKLYKRHSGLDTKIQEIEGLGKGNKNLLNCYSKCDCCFLLPYQFRSLEKLKKKLDKLEHKIDELHRESSGLLQEVKICPVVLIVYQDSHSVFKCLKECKFNPFQKLYNNLKKIVHFIFQHWWKSWTNLDDHRNFEGKLLNVRRAPMPDDLLWENLRTSYFSRMMRKLFILAISIVMIFCFFAFILTYNWYLYDDDTEDVQSKVSEVDTSTPFVLTLIVVVTNFVIMKILDYLGTFSRSFSLTEKESSSFIEIVFYQALNSGLNILYIITTNDIFWEAAPSMINLLIFVNYFLLPLENSMFAVWKRKAMIKKVFLKKNITKNLLRKAYRPGKITLISLYVQILFPIFLTLCFWFAFPLITYFSFIGLIFIFYLHKYQILRQTDHKHLMKYSYLLHKRLIRYFPYLYVLPITYYNIIFIARRVYLDNQKSQNTDSIFYTITIASYFFYFIWNFLIRNSRKFSKKNKFTLMDEESGNNAKLDQVQENCNKSRSGSGSGSGSSGGGEKKGGNKGGKTVEKDLQKENDHEIVVEIDGRSNDEKEKEKKKKKKNFLSKRKIKKIQNKEIALDMEFYNNPIVKITKMIEKEHNNLEH</sequence>
<feature type="transmembrane region" description="Helical" evidence="3">
    <location>
        <begin position="367"/>
        <end position="387"/>
    </location>
</feature>
<feature type="transmembrane region" description="Helical" evidence="3">
    <location>
        <begin position="328"/>
        <end position="347"/>
    </location>
</feature>
<evidence type="ECO:0000256" key="2">
    <source>
        <dbReference type="SAM" id="MobiDB-lite"/>
    </source>
</evidence>
<dbReference type="PANTHER" id="PTHR13018">
    <property type="entry name" value="PROBABLE MEMBRANE PROTEIN DUF221-RELATED"/>
    <property type="match status" value="1"/>
</dbReference>
<feature type="transmembrane region" description="Helical" evidence="3">
    <location>
        <begin position="552"/>
        <end position="571"/>
    </location>
</feature>
<evidence type="ECO:0000313" key="5">
    <source>
        <dbReference type="EMBL" id="KAJ6238427.1"/>
    </source>
</evidence>
<evidence type="ECO:0000256" key="1">
    <source>
        <dbReference type="SAM" id="Coils"/>
    </source>
</evidence>
<dbReference type="EMBL" id="JAOAOG010000233">
    <property type="protein sequence ID" value="KAJ6238427.1"/>
    <property type="molecule type" value="Genomic_DNA"/>
</dbReference>
<proteinExistence type="predicted"/>
<evidence type="ECO:0000256" key="3">
    <source>
        <dbReference type="SAM" id="Phobius"/>
    </source>
</evidence>
<dbReference type="SUPFAM" id="SSF54928">
    <property type="entry name" value="RNA-binding domain, RBD"/>
    <property type="match status" value="1"/>
</dbReference>
<evidence type="ECO:0000259" key="4">
    <source>
        <dbReference type="Pfam" id="PF14703"/>
    </source>
</evidence>
<keyword evidence="6" id="KW-1185">Reference proteome</keyword>
<protein>
    <submittedName>
        <fullName evidence="5">Membrane protein</fullName>
    </submittedName>
</protein>
<feature type="region of interest" description="Disordered" evidence="2">
    <location>
        <begin position="601"/>
        <end position="666"/>
    </location>
</feature>
<keyword evidence="3" id="KW-1133">Transmembrane helix</keyword>
<feature type="transmembrane region" description="Helical" evidence="3">
    <location>
        <begin position="518"/>
        <end position="540"/>
    </location>
</feature>
<feature type="compositionally biased region" description="Gly residues" evidence="2">
    <location>
        <begin position="610"/>
        <end position="619"/>
    </location>
</feature>
<dbReference type="InterPro" id="IPR027815">
    <property type="entry name" value="CSC1/OSCA1-like_cyt"/>
</dbReference>
<organism evidence="5 6">
    <name type="scientific">Anaeramoeba flamelloides</name>
    <dbReference type="NCBI Taxonomy" id="1746091"/>
    <lineage>
        <taxon>Eukaryota</taxon>
        <taxon>Metamonada</taxon>
        <taxon>Anaeramoebidae</taxon>
        <taxon>Anaeramoeba</taxon>
    </lineage>
</organism>
<name>A0ABQ8Y2M2_9EUKA</name>
<keyword evidence="1" id="KW-0175">Coiled coil</keyword>
<feature type="transmembrane region" description="Helical" evidence="3">
    <location>
        <begin position="399"/>
        <end position="421"/>
    </location>
</feature>